<sequence length="380" mass="41103">MTDHAIFMRRALELAERCRGFTAPNPCVGAVLVRDGQIVAEGWHKVHGGPHAEREAIADARAKGVDTTACDMYVTLEPCSHHGKTPPCTEAILEAGIKRVFVGCKDLNPTVPGRGAEYLRSKGVQVDTGILEQECQDAIADFMLWKTQGRAWCTLKLAMTLDGRIGGPTGKPESVSGPESHRRVQLLRARSDAVLIGGGTLRADDPRLTCRLQPEGNAQVKRPLAIVATRKLTGISASFYLLRERPSELIFWTTDEAARSDTAERLGDMGCRVWGLPEHPAGGLDLAAGLTRFMQEGVGHYVLCEGGGHMAMSLALQSAADELKVFLAPRVLGDERAPASFAGRSVESVAEAVDWRVLRTEASGRDLEITMRPQSMEAGE</sequence>
<keyword evidence="9 12" id="KW-0521">NADP</keyword>
<dbReference type="OrthoDB" id="9800865at2"/>
<feature type="binding site" evidence="14">
    <location>
        <position position="200"/>
    </location>
    <ligand>
        <name>NADP(+)</name>
        <dbReference type="ChEBI" id="CHEBI:58349"/>
    </ligand>
</feature>
<evidence type="ECO:0000256" key="11">
    <source>
        <dbReference type="ARBA" id="ARBA00023268"/>
    </source>
</evidence>
<comment type="similarity">
    <text evidence="4 12">In the N-terminal section; belongs to the cytidine and deoxycytidylate deaminase family.</text>
</comment>
<dbReference type="RefSeq" id="WP_005987095.1">
    <property type="nucleotide sequence ID" value="NZ_AOSV01000021.1"/>
</dbReference>
<evidence type="ECO:0000256" key="7">
    <source>
        <dbReference type="ARBA" id="ARBA00022723"/>
    </source>
</evidence>
<dbReference type="EC" id="3.5.4.26" evidence="12"/>
<comment type="catalytic activity">
    <reaction evidence="12">
        <text>5-amino-6-(5-phospho-D-ribitylamino)uracil + NADP(+) = 5-amino-6-(5-phospho-D-ribosylamino)uracil + NADPH + H(+)</text>
        <dbReference type="Rhea" id="RHEA:17845"/>
        <dbReference type="ChEBI" id="CHEBI:15378"/>
        <dbReference type="ChEBI" id="CHEBI:57783"/>
        <dbReference type="ChEBI" id="CHEBI:58349"/>
        <dbReference type="ChEBI" id="CHEBI:58421"/>
        <dbReference type="ChEBI" id="CHEBI:58453"/>
        <dbReference type="EC" id="1.1.1.193"/>
    </reaction>
</comment>
<dbReference type="CDD" id="cd01284">
    <property type="entry name" value="Riboflavin_deaminase-reductase"/>
    <property type="match status" value="1"/>
</dbReference>
<feature type="domain" description="CMP/dCMP-type deaminase" evidence="16">
    <location>
        <begin position="2"/>
        <end position="118"/>
    </location>
</feature>
<feature type="binding site" evidence="15">
    <location>
        <position position="51"/>
    </location>
    <ligand>
        <name>Zn(2+)</name>
        <dbReference type="ChEBI" id="CHEBI:29105"/>
        <note>catalytic</note>
    </ligand>
</feature>
<dbReference type="NCBIfam" id="TIGR00326">
    <property type="entry name" value="eubact_ribD"/>
    <property type="match status" value="1"/>
</dbReference>
<evidence type="ECO:0000256" key="4">
    <source>
        <dbReference type="ARBA" id="ARBA00005259"/>
    </source>
</evidence>
<keyword evidence="7 12" id="KW-0479">Metal-binding</keyword>
<feature type="active site" description="Proton donor" evidence="13">
    <location>
        <position position="53"/>
    </location>
</feature>
<dbReference type="SUPFAM" id="SSF53597">
    <property type="entry name" value="Dihydrofolate reductase-like"/>
    <property type="match status" value="1"/>
</dbReference>
<dbReference type="PANTHER" id="PTHR38011">
    <property type="entry name" value="DIHYDROFOLATE REDUCTASE FAMILY PROTEIN (AFU_ORTHOLOGUE AFUA_8G06820)"/>
    <property type="match status" value="1"/>
</dbReference>
<evidence type="ECO:0000256" key="5">
    <source>
        <dbReference type="ARBA" id="ARBA00007417"/>
    </source>
</evidence>
<dbReference type="PIRSF" id="PIRSF006769">
    <property type="entry name" value="RibD"/>
    <property type="match status" value="1"/>
</dbReference>
<dbReference type="EC" id="1.1.1.193" evidence="12"/>
<evidence type="ECO:0000313" key="17">
    <source>
        <dbReference type="EMBL" id="EMG37052.1"/>
    </source>
</evidence>
<dbReference type="PANTHER" id="PTHR38011:SF7">
    <property type="entry name" value="2,5-DIAMINO-6-RIBOSYLAMINO-4(3H)-PYRIMIDINONE 5'-PHOSPHATE REDUCTASE"/>
    <property type="match status" value="1"/>
</dbReference>
<feature type="binding site" evidence="15">
    <location>
        <position position="88"/>
    </location>
    <ligand>
        <name>Zn(2+)</name>
        <dbReference type="ChEBI" id="CHEBI:29105"/>
        <note>catalytic</note>
    </ligand>
</feature>
<name>M5PRP8_DESAF</name>
<comment type="pathway">
    <text evidence="2 12">Cofactor biosynthesis; riboflavin biosynthesis; 5-amino-6-(D-ribitylamino)uracil from GTP: step 2/4.</text>
</comment>
<dbReference type="InterPro" id="IPR002125">
    <property type="entry name" value="CMP_dCMP_dom"/>
</dbReference>
<comment type="function">
    <text evidence="1 12">Converts 2,5-diamino-6-(ribosylamino)-4(3h)-pyrimidinone 5'-phosphate into 5-amino-6-(ribosylamino)-2,4(1h,3h)-pyrimidinedione 5'-phosphate.</text>
</comment>
<feature type="binding site" evidence="14">
    <location>
        <position position="208"/>
    </location>
    <ligand>
        <name>substrate</name>
    </ligand>
</feature>
<feature type="binding site" evidence="14">
    <location>
        <position position="305"/>
    </location>
    <ligand>
        <name>substrate</name>
    </ligand>
</feature>
<evidence type="ECO:0000256" key="9">
    <source>
        <dbReference type="ARBA" id="ARBA00022857"/>
    </source>
</evidence>
<proteinExistence type="inferred from homology"/>
<dbReference type="GO" id="GO:0008835">
    <property type="term" value="F:diaminohydroxyphosphoribosylaminopyrimidine deaminase activity"/>
    <property type="evidence" value="ECO:0007669"/>
    <property type="project" value="UniProtKB-EC"/>
</dbReference>
<accession>M5PRP8</accession>
<dbReference type="Proteomes" id="UP000011922">
    <property type="component" value="Unassembled WGS sequence"/>
</dbReference>
<dbReference type="InterPro" id="IPR016193">
    <property type="entry name" value="Cytidine_deaminase-like"/>
</dbReference>
<evidence type="ECO:0000256" key="10">
    <source>
        <dbReference type="ARBA" id="ARBA00023002"/>
    </source>
</evidence>
<comment type="catalytic activity">
    <reaction evidence="12">
        <text>2,5-diamino-6-hydroxy-4-(5-phosphoribosylamino)-pyrimidine + H2O + H(+) = 5-amino-6-(5-phospho-D-ribosylamino)uracil + NH4(+)</text>
        <dbReference type="Rhea" id="RHEA:21868"/>
        <dbReference type="ChEBI" id="CHEBI:15377"/>
        <dbReference type="ChEBI" id="CHEBI:15378"/>
        <dbReference type="ChEBI" id="CHEBI:28938"/>
        <dbReference type="ChEBI" id="CHEBI:58453"/>
        <dbReference type="ChEBI" id="CHEBI:58614"/>
        <dbReference type="EC" id="3.5.4.26"/>
    </reaction>
</comment>
<feature type="binding site" evidence="15">
    <location>
        <position position="79"/>
    </location>
    <ligand>
        <name>Zn(2+)</name>
        <dbReference type="ChEBI" id="CHEBI:29105"/>
        <note>catalytic</note>
    </ligand>
</feature>
<dbReference type="InterPro" id="IPR002734">
    <property type="entry name" value="RibDG_C"/>
</dbReference>
<keyword evidence="12 17" id="KW-0378">Hydrolase</keyword>
<dbReference type="InterPro" id="IPR050765">
    <property type="entry name" value="Riboflavin_Biosynth_HTPR"/>
</dbReference>
<feature type="binding site" evidence="14">
    <location>
        <position position="158"/>
    </location>
    <ligand>
        <name>NADP(+)</name>
        <dbReference type="ChEBI" id="CHEBI:58349"/>
    </ligand>
</feature>
<comment type="cofactor">
    <cofactor evidence="12 15">
        <name>Zn(2+)</name>
        <dbReference type="ChEBI" id="CHEBI:29105"/>
    </cofactor>
    <text evidence="12 15">Binds 1 zinc ion.</text>
</comment>
<evidence type="ECO:0000256" key="6">
    <source>
        <dbReference type="ARBA" id="ARBA00022619"/>
    </source>
</evidence>
<gene>
    <name evidence="17" type="ORF">PCS_02190</name>
</gene>
<dbReference type="EMBL" id="AOSV01000021">
    <property type="protein sequence ID" value="EMG37052.1"/>
    <property type="molecule type" value="Genomic_DNA"/>
</dbReference>
<keyword evidence="10 12" id="KW-0560">Oxidoreductase</keyword>
<dbReference type="Pfam" id="PF01872">
    <property type="entry name" value="RibD_C"/>
    <property type="match status" value="1"/>
</dbReference>
<evidence type="ECO:0000256" key="13">
    <source>
        <dbReference type="PIRSR" id="PIRSR006769-1"/>
    </source>
</evidence>
<evidence type="ECO:0000256" key="2">
    <source>
        <dbReference type="ARBA" id="ARBA00004882"/>
    </source>
</evidence>
<dbReference type="InterPro" id="IPR004794">
    <property type="entry name" value="Eubact_RibD"/>
</dbReference>
<feature type="binding site" evidence="14">
    <location>
        <position position="204"/>
    </location>
    <ligand>
        <name>NADP(+)</name>
        <dbReference type="ChEBI" id="CHEBI:58349"/>
    </ligand>
</feature>
<protein>
    <recommendedName>
        <fullName evidence="12">Riboflavin biosynthesis protein RibD</fullName>
    </recommendedName>
    <domain>
        <recommendedName>
            <fullName evidence="12">Diaminohydroxyphosphoribosylaminopyrimidine deaminase</fullName>
            <shortName evidence="12">DRAP deaminase</shortName>
            <ecNumber evidence="12">3.5.4.26</ecNumber>
        </recommendedName>
        <alternativeName>
            <fullName evidence="12">Riboflavin-specific deaminase</fullName>
        </alternativeName>
    </domain>
    <domain>
        <recommendedName>
            <fullName evidence="12">5-amino-6-(5-phosphoribosylamino)uracil reductase</fullName>
            <ecNumber evidence="12">1.1.1.193</ecNumber>
        </recommendedName>
        <alternativeName>
            <fullName evidence="12">HTP reductase</fullName>
        </alternativeName>
    </domain>
</protein>
<comment type="similarity">
    <text evidence="5 12">In the C-terminal section; belongs to the HTP reductase family.</text>
</comment>
<organism evidence="17 18">
    <name type="scientific">Desulfocurvibacter africanus PCS</name>
    <dbReference type="NCBI Taxonomy" id="1262666"/>
    <lineage>
        <taxon>Bacteria</taxon>
        <taxon>Pseudomonadati</taxon>
        <taxon>Thermodesulfobacteriota</taxon>
        <taxon>Desulfovibrionia</taxon>
        <taxon>Desulfovibrionales</taxon>
        <taxon>Desulfovibrionaceae</taxon>
        <taxon>Desulfocurvibacter</taxon>
    </lineage>
</organism>
<dbReference type="InterPro" id="IPR024072">
    <property type="entry name" value="DHFR-like_dom_sf"/>
</dbReference>
<dbReference type="GO" id="GO:0008703">
    <property type="term" value="F:5-amino-6-(5-phosphoribosylamino)uracil reductase activity"/>
    <property type="evidence" value="ECO:0007669"/>
    <property type="project" value="UniProtKB-EC"/>
</dbReference>
<keyword evidence="11" id="KW-0511">Multifunctional enzyme</keyword>
<evidence type="ECO:0000256" key="1">
    <source>
        <dbReference type="ARBA" id="ARBA00002151"/>
    </source>
</evidence>
<dbReference type="PATRIC" id="fig|1262666.3.peg.2222"/>
<keyword evidence="6 12" id="KW-0686">Riboflavin biosynthesis</keyword>
<evidence type="ECO:0000256" key="12">
    <source>
        <dbReference type="PIRNR" id="PIRNR006769"/>
    </source>
</evidence>
<dbReference type="GO" id="GO:0009231">
    <property type="term" value="P:riboflavin biosynthetic process"/>
    <property type="evidence" value="ECO:0007669"/>
    <property type="project" value="UniProtKB-UniPathway"/>
</dbReference>
<comment type="caution">
    <text evidence="17">The sequence shown here is derived from an EMBL/GenBank/DDBJ whole genome shotgun (WGS) entry which is preliminary data.</text>
</comment>
<feature type="binding site" evidence="14">
    <location>
        <position position="188"/>
    </location>
    <ligand>
        <name>substrate</name>
    </ligand>
</feature>
<dbReference type="SUPFAM" id="SSF53927">
    <property type="entry name" value="Cytidine deaminase-like"/>
    <property type="match status" value="1"/>
</dbReference>
<feature type="binding site" evidence="14">
    <location>
        <position position="211"/>
    </location>
    <ligand>
        <name>substrate</name>
    </ligand>
</feature>
<evidence type="ECO:0000256" key="8">
    <source>
        <dbReference type="ARBA" id="ARBA00022833"/>
    </source>
</evidence>
<evidence type="ECO:0000259" key="16">
    <source>
        <dbReference type="PROSITE" id="PS51747"/>
    </source>
</evidence>
<dbReference type="UniPathway" id="UPA00275">
    <property type="reaction ID" value="UER00401"/>
</dbReference>
<dbReference type="PROSITE" id="PS51747">
    <property type="entry name" value="CYT_DCMP_DEAMINASES_2"/>
    <property type="match status" value="1"/>
</dbReference>
<keyword evidence="8 12" id="KW-0862">Zinc</keyword>
<dbReference type="PROSITE" id="PS00903">
    <property type="entry name" value="CYT_DCMP_DEAMINASES_1"/>
    <property type="match status" value="1"/>
</dbReference>
<dbReference type="InterPro" id="IPR016192">
    <property type="entry name" value="APOBEC/CMP_deaminase_Zn-bd"/>
</dbReference>
<dbReference type="Pfam" id="PF00383">
    <property type="entry name" value="dCMP_cyt_deam_1"/>
    <property type="match status" value="1"/>
</dbReference>
<evidence type="ECO:0000313" key="18">
    <source>
        <dbReference type="Proteomes" id="UP000011922"/>
    </source>
</evidence>
<feature type="binding site" evidence="14">
    <location>
        <begin position="307"/>
        <end position="313"/>
    </location>
    <ligand>
        <name>NADP(+)</name>
        <dbReference type="ChEBI" id="CHEBI:58349"/>
    </ligand>
</feature>
<reference evidence="17 18" key="1">
    <citation type="journal article" date="2013" name="Genome Announc.">
        <title>Draft Genome Sequence for Desulfovibrio africanus Strain PCS.</title>
        <authorList>
            <person name="Brown S.D."/>
            <person name="Utturkar S.M."/>
            <person name="Arkin A.P."/>
            <person name="Deutschbauer A.M."/>
            <person name="Elias D.A."/>
            <person name="Hazen T.C."/>
            <person name="Chakraborty R."/>
        </authorList>
    </citation>
    <scope>NUCLEOTIDE SEQUENCE [LARGE SCALE GENOMIC DNA]</scope>
    <source>
        <strain evidence="17 18">PCS</strain>
    </source>
</reference>
<comment type="pathway">
    <text evidence="3 12">Cofactor biosynthesis; riboflavin biosynthesis; 5-amino-6-(D-ribitylamino)uracil from GTP: step 3/4.</text>
</comment>
<evidence type="ECO:0000256" key="3">
    <source>
        <dbReference type="ARBA" id="ARBA00004910"/>
    </source>
</evidence>
<dbReference type="Gene3D" id="3.40.430.10">
    <property type="entry name" value="Dihydrofolate Reductase, subunit A"/>
    <property type="match status" value="1"/>
</dbReference>
<evidence type="ECO:0000256" key="15">
    <source>
        <dbReference type="PIRSR" id="PIRSR006769-3"/>
    </source>
</evidence>
<dbReference type="AlphaFoldDB" id="M5PRP8"/>
<dbReference type="Gene3D" id="3.40.140.10">
    <property type="entry name" value="Cytidine Deaminase, domain 2"/>
    <property type="match status" value="1"/>
</dbReference>
<evidence type="ECO:0000256" key="14">
    <source>
        <dbReference type="PIRSR" id="PIRSR006769-2"/>
    </source>
</evidence>
<dbReference type="GO" id="GO:0008270">
    <property type="term" value="F:zinc ion binding"/>
    <property type="evidence" value="ECO:0007669"/>
    <property type="project" value="InterPro"/>
</dbReference>